<reference evidence="3" key="2">
    <citation type="submission" date="2025-08" db="UniProtKB">
        <authorList>
            <consortium name="Ensembl"/>
        </authorList>
    </citation>
    <scope>IDENTIFICATION</scope>
    <source>
        <strain evidence="3">Brown Norway</strain>
    </source>
</reference>
<feature type="transmembrane region" description="Helical" evidence="1">
    <location>
        <begin position="26"/>
        <end position="49"/>
    </location>
</feature>
<dbReference type="SUPFAM" id="SSF47769">
    <property type="entry name" value="SAM/Pointed domain"/>
    <property type="match status" value="1"/>
</dbReference>
<dbReference type="InterPro" id="IPR050548">
    <property type="entry name" value="PcG_chromatin_remod_factors"/>
</dbReference>
<dbReference type="PANTHER" id="PTHR12247">
    <property type="entry name" value="POLYCOMB GROUP PROTEIN"/>
    <property type="match status" value="1"/>
</dbReference>
<dbReference type="Proteomes" id="UP000002494">
    <property type="component" value="Chromosome 2"/>
</dbReference>
<dbReference type="CDD" id="cd09583">
    <property type="entry name" value="SAM_Atherin-like"/>
    <property type="match status" value="1"/>
</dbReference>
<dbReference type="GeneTree" id="ENSGT00530000063936"/>
<dbReference type="InterPro" id="IPR001660">
    <property type="entry name" value="SAM"/>
</dbReference>
<dbReference type="InterPro" id="IPR013761">
    <property type="entry name" value="SAM/pointed_sf"/>
</dbReference>
<dbReference type="PROSITE" id="PS50105">
    <property type="entry name" value="SAM_DOMAIN"/>
    <property type="match status" value="1"/>
</dbReference>
<dbReference type="Pfam" id="PF00536">
    <property type="entry name" value="SAM_1"/>
    <property type="match status" value="1"/>
</dbReference>
<keyword evidence="1" id="KW-1133">Transmembrane helix</keyword>
<proteinExistence type="predicted"/>
<dbReference type="RGD" id="708544">
    <property type="gene designation" value="Samd13"/>
</dbReference>
<name>A0ABK0L0K5_RAT</name>
<gene>
    <name evidence="3" type="primary">Samd13</name>
</gene>
<dbReference type="PANTHER" id="PTHR12247:SF139">
    <property type="entry name" value="ATHERIN-RELATED"/>
    <property type="match status" value="1"/>
</dbReference>
<protein>
    <submittedName>
        <fullName evidence="3">Sterile alpha motif domain containing 13</fullName>
    </submittedName>
</protein>
<dbReference type="Gene3D" id="1.10.150.50">
    <property type="entry name" value="Transcription Factor, Ets-1"/>
    <property type="match status" value="1"/>
</dbReference>
<evidence type="ECO:0000313" key="4">
    <source>
        <dbReference type="Proteomes" id="UP000002494"/>
    </source>
</evidence>
<evidence type="ECO:0000256" key="1">
    <source>
        <dbReference type="SAM" id="Phobius"/>
    </source>
</evidence>
<keyword evidence="1" id="KW-0472">Membrane</keyword>
<dbReference type="Ensembl" id="ENSRNOT00000143671.1">
    <property type="protein sequence ID" value="ENSRNOP00000101548.1"/>
    <property type="gene ID" value="ENSRNOG00000016432.6"/>
</dbReference>
<evidence type="ECO:0000313" key="3">
    <source>
        <dbReference type="Ensembl" id="ENSRNOP00000101548.1"/>
    </source>
</evidence>
<feature type="domain" description="SAM" evidence="2">
    <location>
        <begin position="182"/>
        <end position="230"/>
    </location>
</feature>
<accession>A0ABK0L0K5</accession>
<reference evidence="3" key="1">
    <citation type="submission" date="2024-01" db="EMBL/GenBank/DDBJ databases">
        <title>GRCr8: a new rat reference genome assembly contstructed from accurate long reads and long range scaffolding.</title>
        <authorList>
            <person name="Doris P.A."/>
            <person name="Kalbfleisch T."/>
            <person name="Li K."/>
            <person name="Howe K."/>
            <person name="Wood J."/>
        </authorList>
    </citation>
    <scope>NUCLEOTIDE SEQUENCE [LARGE SCALE GENOMIC DNA]</scope>
    <source>
        <strain evidence="3">Brown Norway</strain>
    </source>
</reference>
<keyword evidence="4" id="KW-1185">Reference proteome</keyword>
<evidence type="ECO:0000259" key="2">
    <source>
        <dbReference type="PROSITE" id="PS50105"/>
    </source>
</evidence>
<sequence length="253" mass="27575">LVPTGTPSGLHLEQPFTNLFTNYCRWGTGVLGAFLYASVFACFCVSIEVGSKPKCWSKASASPRSLRPRLRDPRCHGGLQLPACHAPRAALGSARGGHRAAGWEKLSPLSPAPPPSCLADRWPGGRPSFAQETPFGSHTLPSDFGPARDQVEGSYRAAWLSWAVGASWSSMENERPPDPADWAVMDVVNYFRTAGFEEQAGAFQEQEIDGKSLLLMTRNDVLTGLQLKLGPALKIYEYHVKPLQTKHLKNISS</sequence>
<keyword evidence="1" id="KW-0812">Transmembrane</keyword>
<organism evidence="3 4">
    <name type="scientific">Rattus norvegicus</name>
    <name type="common">Rat</name>
    <dbReference type="NCBI Taxonomy" id="10116"/>
    <lineage>
        <taxon>Eukaryota</taxon>
        <taxon>Metazoa</taxon>
        <taxon>Chordata</taxon>
        <taxon>Craniata</taxon>
        <taxon>Vertebrata</taxon>
        <taxon>Euteleostomi</taxon>
        <taxon>Mammalia</taxon>
        <taxon>Eutheria</taxon>
        <taxon>Euarchontoglires</taxon>
        <taxon>Glires</taxon>
        <taxon>Rodentia</taxon>
        <taxon>Myomorpha</taxon>
        <taxon>Muroidea</taxon>
        <taxon>Muridae</taxon>
        <taxon>Murinae</taxon>
        <taxon>Rattus</taxon>
    </lineage>
</organism>
<reference evidence="3" key="3">
    <citation type="submission" date="2025-09" db="UniProtKB">
        <authorList>
            <consortium name="Ensembl"/>
        </authorList>
    </citation>
    <scope>IDENTIFICATION</scope>
    <source>
        <strain evidence="3">Brown Norway</strain>
    </source>
</reference>